<name>A0AAV7VZU7_PLEWA</name>
<protein>
    <submittedName>
        <fullName evidence="2">Uncharacterized protein</fullName>
    </submittedName>
</protein>
<reference evidence="2" key="1">
    <citation type="journal article" date="2022" name="bioRxiv">
        <title>Sequencing and chromosome-scale assembly of the giantPleurodeles waltlgenome.</title>
        <authorList>
            <person name="Brown T."/>
            <person name="Elewa A."/>
            <person name="Iarovenko S."/>
            <person name="Subramanian E."/>
            <person name="Araus A.J."/>
            <person name="Petzold A."/>
            <person name="Susuki M."/>
            <person name="Suzuki K.-i.T."/>
            <person name="Hayashi T."/>
            <person name="Toyoda A."/>
            <person name="Oliveira C."/>
            <person name="Osipova E."/>
            <person name="Leigh N.D."/>
            <person name="Simon A."/>
            <person name="Yun M.H."/>
        </authorList>
    </citation>
    <scope>NUCLEOTIDE SEQUENCE</scope>
    <source>
        <strain evidence="2">20211129_DDA</strain>
        <tissue evidence="2">Liver</tissue>
    </source>
</reference>
<evidence type="ECO:0000313" key="2">
    <source>
        <dbReference type="EMBL" id="KAJ1206241.1"/>
    </source>
</evidence>
<dbReference type="EMBL" id="JANPWB010000002">
    <property type="protein sequence ID" value="KAJ1206241.1"/>
    <property type="molecule type" value="Genomic_DNA"/>
</dbReference>
<feature type="compositionally biased region" description="Low complexity" evidence="1">
    <location>
        <begin position="249"/>
        <end position="259"/>
    </location>
</feature>
<comment type="caution">
    <text evidence="2">The sequence shown here is derived from an EMBL/GenBank/DDBJ whole genome shotgun (WGS) entry which is preliminary data.</text>
</comment>
<accession>A0AAV7VZU7</accession>
<evidence type="ECO:0000313" key="3">
    <source>
        <dbReference type="Proteomes" id="UP001066276"/>
    </source>
</evidence>
<gene>
    <name evidence="2" type="ORF">NDU88_001650</name>
</gene>
<dbReference type="Proteomes" id="UP001066276">
    <property type="component" value="Chromosome 1_2"/>
</dbReference>
<evidence type="ECO:0000256" key="1">
    <source>
        <dbReference type="SAM" id="MobiDB-lite"/>
    </source>
</evidence>
<feature type="region of interest" description="Disordered" evidence="1">
    <location>
        <begin position="244"/>
        <end position="268"/>
    </location>
</feature>
<sequence length="268" mass="29736">MMSQKNLLFDPENIIHPPSTEWVPCVEVAHYVQDKLRRSFDKDVRSTLCSECPRPSLLGKVADTMELDPSAATFLKKFTKDPKKGLNRAWKSCQDKILDLSGPITKILELTVQAKETNTPLDPEAVLECAQRAIGLLGNANCAMSTERKKSFLMRIDPKLAELAPTEPGSLVHGLLFRDKFVKDLGKYVSIFTAIDKAQSSMKPMFSGGLFTRAGCYRGRASGRSFQQTSHNYAPRGRGYYPSSSGFHPVSTPSPSSSSFFLKQRVPL</sequence>
<dbReference type="AlphaFoldDB" id="A0AAV7VZU7"/>
<keyword evidence="3" id="KW-1185">Reference proteome</keyword>
<proteinExistence type="predicted"/>
<organism evidence="2 3">
    <name type="scientific">Pleurodeles waltl</name>
    <name type="common">Iberian ribbed newt</name>
    <dbReference type="NCBI Taxonomy" id="8319"/>
    <lineage>
        <taxon>Eukaryota</taxon>
        <taxon>Metazoa</taxon>
        <taxon>Chordata</taxon>
        <taxon>Craniata</taxon>
        <taxon>Vertebrata</taxon>
        <taxon>Euteleostomi</taxon>
        <taxon>Amphibia</taxon>
        <taxon>Batrachia</taxon>
        <taxon>Caudata</taxon>
        <taxon>Salamandroidea</taxon>
        <taxon>Salamandridae</taxon>
        <taxon>Pleurodelinae</taxon>
        <taxon>Pleurodeles</taxon>
    </lineage>
</organism>